<evidence type="ECO:0000256" key="1">
    <source>
        <dbReference type="SAM" id="Phobius"/>
    </source>
</evidence>
<protein>
    <submittedName>
        <fullName evidence="2">Uncharacterized protein</fullName>
    </submittedName>
</protein>
<dbReference type="VEuPathDB" id="VectorBase:AMEC008283"/>
<reference evidence="3" key="1">
    <citation type="submission" date="2014-01" db="EMBL/GenBank/DDBJ databases">
        <title>The Genome Sequence of Anopheles melas CM1001059_A (V2).</title>
        <authorList>
            <consortium name="The Broad Institute Genomics Platform"/>
            <person name="Neafsey D.E."/>
            <person name="Besansky N."/>
            <person name="Howell P."/>
            <person name="Walton C."/>
            <person name="Young S.K."/>
            <person name="Zeng Q."/>
            <person name="Gargeya S."/>
            <person name="Fitzgerald M."/>
            <person name="Haas B."/>
            <person name="Abouelleil A."/>
            <person name="Allen A.W."/>
            <person name="Alvarado L."/>
            <person name="Arachchi H.M."/>
            <person name="Berlin A.M."/>
            <person name="Chapman S.B."/>
            <person name="Gainer-Dewar J."/>
            <person name="Goldberg J."/>
            <person name="Griggs A."/>
            <person name="Gujja S."/>
            <person name="Hansen M."/>
            <person name="Howarth C."/>
            <person name="Imamovic A."/>
            <person name="Ireland A."/>
            <person name="Larimer J."/>
            <person name="McCowan C."/>
            <person name="Murphy C."/>
            <person name="Pearson M."/>
            <person name="Poon T.W."/>
            <person name="Priest M."/>
            <person name="Roberts A."/>
            <person name="Saif S."/>
            <person name="Shea T."/>
            <person name="Sisk P."/>
            <person name="Sykes S."/>
            <person name="Wortman J."/>
            <person name="Nusbaum C."/>
            <person name="Birren B."/>
        </authorList>
    </citation>
    <scope>NUCLEOTIDE SEQUENCE [LARGE SCALE GENOMIC DNA]</scope>
    <source>
        <strain evidence="3">CM1001059</strain>
    </source>
</reference>
<sequence>MARPVVAAAAAAVVVWRRLTVLLTVLCLYGLVVPTEQQSSVRHGFPPSVLHVEPDVEASRRLPRTVTLSVADLDGEDGGVNPEVAALLGRSPFLRDELARRAKRDAPAPASNKDAAALNKTIPAAAAAAAGAAAPPPAAAGSNSSTATKNTIASEFSPSPIIKAKNKSAIGAQLYEVHLFTDRKQTL</sequence>
<evidence type="ECO:0000313" key="2">
    <source>
        <dbReference type="EnsemblMetazoa" id="AMEC008283-PA"/>
    </source>
</evidence>
<keyword evidence="1" id="KW-0472">Membrane</keyword>
<reference evidence="2" key="2">
    <citation type="submission" date="2020-05" db="UniProtKB">
        <authorList>
            <consortium name="EnsemblMetazoa"/>
        </authorList>
    </citation>
    <scope>IDENTIFICATION</scope>
    <source>
        <strain evidence="2">CM1001059</strain>
    </source>
</reference>
<evidence type="ECO:0000313" key="3">
    <source>
        <dbReference type="Proteomes" id="UP000075902"/>
    </source>
</evidence>
<dbReference type="Proteomes" id="UP000075902">
    <property type="component" value="Unassembled WGS sequence"/>
</dbReference>
<organism evidence="2 3">
    <name type="scientific">Anopheles melas</name>
    <dbReference type="NCBI Taxonomy" id="34690"/>
    <lineage>
        <taxon>Eukaryota</taxon>
        <taxon>Metazoa</taxon>
        <taxon>Ecdysozoa</taxon>
        <taxon>Arthropoda</taxon>
        <taxon>Hexapoda</taxon>
        <taxon>Insecta</taxon>
        <taxon>Pterygota</taxon>
        <taxon>Neoptera</taxon>
        <taxon>Endopterygota</taxon>
        <taxon>Diptera</taxon>
        <taxon>Nematocera</taxon>
        <taxon>Culicoidea</taxon>
        <taxon>Culicidae</taxon>
        <taxon>Anophelinae</taxon>
        <taxon>Anopheles</taxon>
    </lineage>
</organism>
<accession>A0A182TU03</accession>
<feature type="transmembrane region" description="Helical" evidence="1">
    <location>
        <begin position="6"/>
        <end position="32"/>
    </location>
</feature>
<keyword evidence="1" id="KW-1133">Transmembrane helix</keyword>
<dbReference type="EnsemblMetazoa" id="AMEC008283-RA">
    <property type="protein sequence ID" value="AMEC008283-PA"/>
    <property type="gene ID" value="AMEC008283"/>
</dbReference>
<keyword evidence="1" id="KW-0812">Transmembrane</keyword>
<proteinExistence type="predicted"/>
<dbReference type="STRING" id="34690.A0A182TU03"/>
<dbReference type="AlphaFoldDB" id="A0A182TU03"/>
<keyword evidence="3" id="KW-1185">Reference proteome</keyword>
<name>A0A182TU03_9DIPT</name>